<dbReference type="PANTHER" id="PTHR31736:SF9">
    <property type="entry name" value="ENDO-XYLOGALACTURONAN HYDROLASE A-RELATED"/>
    <property type="match status" value="1"/>
</dbReference>
<dbReference type="GO" id="GO:0071555">
    <property type="term" value="P:cell wall organization"/>
    <property type="evidence" value="ECO:0007669"/>
    <property type="project" value="UniProtKB-KW"/>
</dbReference>
<dbReference type="Pfam" id="PF00295">
    <property type="entry name" value="Glyco_hydro_28"/>
    <property type="match status" value="1"/>
</dbReference>
<comment type="function">
    <text evidence="12">Pectinolytic enzyme involved in the degradation of xylogalacturonan (xga), a galacturonan backbone heavily substituted with xylose, and which is one important component of the hairy regions of pectin. Activity requires a galacturonic acid backbone substituted with xylose.</text>
</comment>
<comment type="similarity">
    <text evidence="2 13">Belongs to the glycosyl hydrolase 28 family.</text>
</comment>
<accession>A0A0P7BEX7</accession>
<evidence type="ECO:0000256" key="11">
    <source>
        <dbReference type="ARBA" id="ARBA00023326"/>
    </source>
</evidence>
<evidence type="ECO:0000256" key="2">
    <source>
        <dbReference type="ARBA" id="ARBA00008834"/>
    </source>
</evidence>
<evidence type="ECO:0000256" key="6">
    <source>
        <dbReference type="ARBA" id="ARBA00022801"/>
    </source>
</evidence>
<evidence type="ECO:0000313" key="15">
    <source>
        <dbReference type="EMBL" id="KPM41443.1"/>
    </source>
</evidence>
<evidence type="ECO:0000256" key="14">
    <source>
        <dbReference type="SAM" id="SignalP"/>
    </source>
</evidence>
<dbReference type="InterPro" id="IPR011050">
    <property type="entry name" value="Pectin_lyase_fold/virulence"/>
</dbReference>
<reference evidence="15 16" key="1">
    <citation type="submission" date="2015-09" db="EMBL/GenBank/DDBJ databases">
        <title>Draft genome of a European isolate of the apple canker pathogen Neonectria ditissima.</title>
        <authorList>
            <person name="Gomez-Cortecero A."/>
            <person name="Harrison R.J."/>
            <person name="Armitage A.D."/>
        </authorList>
    </citation>
    <scope>NUCLEOTIDE SEQUENCE [LARGE SCALE GENOMIC DNA]</scope>
    <source>
        <strain evidence="15 16">R09/05</strain>
    </source>
</reference>
<dbReference type="EMBL" id="LKCW01000065">
    <property type="protein sequence ID" value="KPM41443.1"/>
    <property type="molecule type" value="Genomic_DNA"/>
</dbReference>
<keyword evidence="11" id="KW-0624">Polysaccharide degradation</keyword>
<evidence type="ECO:0000256" key="3">
    <source>
        <dbReference type="ARBA" id="ARBA00022525"/>
    </source>
</evidence>
<dbReference type="InterPro" id="IPR000743">
    <property type="entry name" value="Glyco_hydro_28"/>
</dbReference>
<dbReference type="GO" id="GO:0004650">
    <property type="term" value="F:polygalacturonase activity"/>
    <property type="evidence" value="ECO:0007669"/>
    <property type="project" value="InterPro"/>
</dbReference>
<evidence type="ECO:0000313" key="16">
    <source>
        <dbReference type="Proteomes" id="UP000050424"/>
    </source>
</evidence>
<keyword evidence="7" id="KW-0325">Glycoprotein</keyword>
<evidence type="ECO:0000256" key="7">
    <source>
        <dbReference type="ARBA" id="ARBA00023180"/>
    </source>
</evidence>
<keyword evidence="5" id="KW-0677">Repeat</keyword>
<keyword evidence="10" id="KW-0961">Cell wall biogenesis/degradation</keyword>
<comment type="subcellular location">
    <subcellularLocation>
        <location evidence="1">Secreted</location>
    </subcellularLocation>
</comment>
<keyword evidence="3" id="KW-0964">Secreted</keyword>
<gene>
    <name evidence="15" type="ORF">AK830_g5143</name>
</gene>
<keyword evidence="16" id="KW-1185">Reference proteome</keyword>
<dbReference type="GO" id="GO:0000272">
    <property type="term" value="P:polysaccharide catabolic process"/>
    <property type="evidence" value="ECO:0007669"/>
    <property type="project" value="UniProtKB-KW"/>
</dbReference>
<evidence type="ECO:0000256" key="9">
    <source>
        <dbReference type="ARBA" id="ARBA00023295"/>
    </source>
</evidence>
<evidence type="ECO:0008006" key="17">
    <source>
        <dbReference type="Google" id="ProtNLM"/>
    </source>
</evidence>
<dbReference type="SUPFAM" id="SSF51126">
    <property type="entry name" value="Pectin lyase-like"/>
    <property type="match status" value="1"/>
</dbReference>
<dbReference type="Proteomes" id="UP000050424">
    <property type="component" value="Unassembled WGS sequence"/>
</dbReference>
<protein>
    <recommendedName>
        <fullName evidence="17">Endo-polygalacturonase</fullName>
    </recommendedName>
</protein>
<evidence type="ECO:0000256" key="13">
    <source>
        <dbReference type="RuleBase" id="RU361169"/>
    </source>
</evidence>
<dbReference type="PANTHER" id="PTHR31736">
    <property type="match status" value="1"/>
</dbReference>
<evidence type="ECO:0000256" key="5">
    <source>
        <dbReference type="ARBA" id="ARBA00022737"/>
    </source>
</evidence>
<proteinExistence type="inferred from homology"/>
<comment type="caution">
    <text evidence="15">The sequence shown here is derived from an EMBL/GenBank/DDBJ whole genome shotgun (WGS) entry which is preliminary data.</text>
</comment>
<evidence type="ECO:0000256" key="4">
    <source>
        <dbReference type="ARBA" id="ARBA00022729"/>
    </source>
</evidence>
<organism evidence="15 16">
    <name type="scientific">Neonectria ditissima</name>
    <dbReference type="NCBI Taxonomy" id="78410"/>
    <lineage>
        <taxon>Eukaryota</taxon>
        <taxon>Fungi</taxon>
        <taxon>Dikarya</taxon>
        <taxon>Ascomycota</taxon>
        <taxon>Pezizomycotina</taxon>
        <taxon>Sordariomycetes</taxon>
        <taxon>Hypocreomycetidae</taxon>
        <taxon>Hypocreales</taxon>
        <taxon>Nectriaceae</taxon>
        <taxon>Neonectria</taxon>
    </lineage>
</organism>
<sequence length="487" mass="53528">MRLSLSSLLLPLLGLQEVSSHSIQVEPRAVAQKASLKTYGIPDGVGTSTAFKVRVRTPGGKWHDVSTYKPQVVQTDIFTGSTAKKDSSMAYFDFSGSVEVSATYKNAPIKKARVRPDSFGITTKTSKDTVTFLLSQPQNIVLQINDDIFDVLHLFSNSIEKNAPSSDDPDVIYFGPGFHKSSEPLNVTSGQTVYLAGGAVVSVPAVNIENATDVTIRGRGVFLATASTAISIVHSKNVTLDGFISFNTLPRSYVSSDVTIRNFRAFSSVTWGDGIDIYCSQDVLMEGLFMRNSDDCVAIYNHRSDWYGDTTNITLQDSALWADVAHPINIGTHGNTQDPETTDGVIIRNIDILDHHEKQIDYQGCIAINPGDSNLIQNVVIDDVRVEDFRLGQLLNFRVMYNEKYNTSPGRGIQNVTVNNLVYDGTHALSSVIAGYDDDRTVDGITFQNLTVNGLAINDKMKKPGWYRTTDYVPMYIGPHVYNVTLL</sequence>
<evidence type="ECO:0000256" key="10">
    <source>
        <dbReference type="ARBA" id="ARBA00023316"/>
    </source>
</evidence>
<dbReference type="Gene3D" id="2.160.20.10">
    <property type="entry name" value="Single-stranded right-handed beta-helix, Pectin lyase-like"/>
    <property type="match status" value="1"/>
</dbReference>
<name>A0A0P7BEX7_9HYPO</name>
<keyword evidence="8" id="KW-0119">Carbohydrate metabolism</keyword>
<dbReference type="GO" id="GO:0005576">
    <property type="term" value="C:extracellular region"/>
    <property type="evidence" value="ECO:0007669"/>
    <property type="project" value="UniProtKB-SubCell"/>
</dbReference>
<evidence type="ECO:0000256" key="1">
    <source>
        <dbReference type="ARBA" id="ARBA00004613"/>
    </source>
</evidence>
<keyword evidence="4 14" id="KW-0732">Signal</keyword>
<dbReference type="OrthoDB" id="187139at2759"/>
<keyword evidence="6 13" id="KW-0378">Hydrolase</keyword>
<keyword evidence="9 13" id="KW-0326">Glycosidase</keyword>
<feature type="chain" id="PRO_5006135740" description="Endo-polygalacturonase" evidence="14">
    <location>
        <begin position="21"/>
        <end position="487"/>
    </location>
</feature>
<dbReference type="AlphaFoldDB" id="A0A0P7BEX7"/>
<evidence type="ECO:0000256" key="8">
    <source>
        <dbReference type="ARBA" id="ARBA00023277"/>
    </source>
</evidence>
<feature type="signal peptide" evidence="14">
    <location>
        <begin position="1"/>
        <end position="20"/>
    </location>
</feature>
<evidence type="ECO:0000256" key="12">
    <source>
        <dbReference type="ARBA" id="ARBA00037278"/>
    </source>
</evidence>
<dbReference type="InterPro" id="IPR012334">
    <property type="entry name" value="Pectin_lyas_fold"/>
</dbReference>